<comment type="caution">
    <text evidence="3">The sequence shown here is derived from an EMBL/GenBank/DDBJ whole genome shotgun (WGS) entry which is preliminary data.</text>
</comment>
<evidence type="ECO:0000256" key="1">
    <source>
        <dbReference type="SAM" id="Coils"/>
    </source>
</evidence>
<sequence length="322" mass="36541">MRSQEDEAKAPAGSKSLAPRVPQVTADAAAARPRRKKLKWRTRDQQSSQLYNLQLDLHDLRQEIKDLQEYEQVLRTHTLNQRETMDDYYVKRTMQYHKVFEHGYSAQSSSSGSFTPADTVEFIQNMMDSEVAVSSFLGFEVILDQWERYTTAFPGLHCTLKQSRIASADEVAIVSSTTKYTFEISQVTLQVLFPSLQSEQPHIGAKLLGRKFWGAGVTTFTFDPRSHRVVCYDNQVDFFNVFASLLQDSSELCVLFENAAISEQYFIGDTGSYPVLQACDDEEKARYRIAVFSDSADDEEGGQQSPDVSHKLQLKHILTESS</sequence>
<keyword evidence="1" id="KW-0175">Coiled coil</keyword>
<dbReference type="EMBL" id="JBIMZQ010000036">
    <property type="protein sequence ID" value="KAL3661357.1"/>
    <property type="molecule type" value="Genomic_DNA"/>
</dbReference>
<name>A0ABD3F5T3_9STRA</name>
<organism evidence="3 4">
    <name type="scientific">Phytophthora oleae</name>
    <dbReference type="NCBI Taxonomy" id="2107226"/>
    <lineage>
        <taxon>Eukaryota</taxon>
        <taxon>Sar</taxon>
        <taxon>Stramenopiles</taxon>
        <taxon>Oomycota</taxon>
        <taxon>Peronosporomycetes</taxon>
        <taxon>Peronosporales</taxon>
        <taxon>Peronosporaceae</taxon>
        <taxon>Phytophthora</taxon>
    </lineage>
</organism>
<gene>
    <name evidence="3" type="ORF">V7S43_013561</name>
</gene>
<dbReference type="Proteomes" id="UP001632037">
    <property type="component" value="Unassembled WGS sequence"/>
</dbReference>
<evidence type="ECO:0000313" key="3">
    <source>
        <dbReference type="EMBL" id="KAL3661357.1"/>
    </source>
</evidence>
<dbReference type="AlphaFoldDB" id="A0ABD3F5T3"/>
<evidence type="ECO:0000313" key="4">
    <source>
        <dbReference type="Proteomes" id="UP001632037"/>
    </source>
</evidence>
<keyword evidence="4" id="KW-1185">Reference proteome</keyword>
<proteinExistence type="predicted"/>
<accession>A0ABD3F5T3</accession>
<evidence type="ECO:0000256" key="2">
    <source>
        <dbReference type="SAM" id="MobiDB-lite"/>
    </source>
</evidence>
<feature type="coiled-coil region" evidence="1">
    <location>
        <begin position="43"/>
        <end position="70"/>
    </location>
</feature>
<reference evidence="3 4" key="1">
    <citation type="submission" date="2024-09" db="EMBL/GenBank/DDBJ databases">
        <title>Genome sequencing and assembly of Phytophthora oleae, isolate VK10A, causative agent of rot of olive drupes.</title>
        <authorList>
            <person name="Conti Taguali S."/>
            <person name="Riolo M."/>
            <person name="La Spada F."/>
            <person name="Cacciola S.O."/>
            <person name="Dionisio G."/>
        </authorList>
    </citation>
    <scope>NUCLEOTIDE SEQUENCE [LARGE SCALE GENOMIC DNA]</scope>
    <source>
        <strain evidence="3 4">VK10A</strain>
    </source>
</reference>
<feature type="region of interest" description="Disordered" evidence="2">
    <location>
        <begin position="1"/>
        <end position="43"/>
    </location>
</feature>
<protein>
    <submittedName>
        <fullName evidence="3">Uncharacterized protein</fullName>
    </submittedName>
</protein>